<evidence type="ECO:0000313" key="14">
    <source>
        <dbReference type="Proteomes" id="UP000813444"/>
    </source>
</evidence>
<evidence type="ECO:0000256" key="5">
    <source>
        <dbReference type="ARBA" id="ARBA00022630"/>
    </source>
</evidence>
<dbReference type="InterPro" id="IPR004572">
    <property type="entry name" value="Protoporphyrinogen_oxidase"/>
</dbReference>
<evidence type="ECO:0000256" key="6">
    <source>
        <dbReference type="ARBA" id="ARBA00022827"/>
    </source>
</evidence>
<dbReference type="GO" id="GO:0006782">
    <property type="term" value="P:protoporphyrinogen IX biosynthetic process"/>
    <property type="evidence" value="ECO:0007669"/>
    <property type="project" value="UniProtKB-UniRule"/>
</dbReference>
<dbReference type="Proteomes" id="UP000813444">
    <property type="component" value="Unassembled WGS sequence"/>
</dbReference>
<keyword evidence="9 11" id="KW-0627">Porphyrin biosynthesis</keyword>
<dbReference type="Pfam" id="PF01593">
    <property type="entry name" value="Amino_oxidase"/>
    <property type="match status" value="1"/>
</dbReference>
<dbReference type="UniPathway" id="UPA00251">
    <property type="reaction ID" value="UER00324"/>
</dbReference>
<accession>A0A8K0T3Y3</accession>
<dbReference type="PANTHER" id="PTHR42923">
    <property type="entry name" value="PROTOPORPHYRINOGEN OXIDASE"/>
    <property type="match status" value="1"/>
</dbReference>
<name>A0A8K0T3Y3_9HYPO</name>
<feature type="domain" description="Amine oxidase" evidence="12">
    <location>
        <begin position="80"/>
        <end position="521"/>
    </location>
</feature>
<evidence type="ECO:0000256" key="7">
    <source>
        <dbReference type="ARBA" id="ARBA00023002"/>
    </source>
</evidence>
<reference evidence="13" key="1">
    <citation type="journal article" date="2021" name="Nat. Commun.">
        <title>Genetic determinants of endophytism in the Arabidopsis root mycobiome.</title>
        <authorList>
            <person name="Mesny F."/>
            <person name="Miyauchi S."/>
            <person name="Thiergart T."/>
            <person name="Pickel B."/>
            <person name="Atanasova L."/>
            <person name="Karlsson M."/>
            <person name="Huettel B."/>
            <person name="Barry K.W."/>
            <person name="Haridas S."/>
            <person name="Chen C."/>
            <person name="Bauer D."/>
            <person name="Andreopoulos W."/>
            <person name="Pangilinan J."/>
            <person name="LaButti K."/>
            <person name="Riley R."/>
            <person name="Lipzen A."/>
            <person name="Clum A."/>
            <person name="Drula E."/>
            <person name="Henrissat B."/>
            <person name="Kohler A."/>
            <person name="Grigoriev I.V."/>
            <person name="Martin F.M."/>
            <person name="Hacquard S."/>
        </authorList>
    </citation>
    <scope>NUCLEOTIDE SEQUENCE</scope>
    <source>
        <strain evidence="13">MPI-CAGE-CH-0235</strain>
    </source>
</reference>
<comment type="subcellular location">
    <subcellularLocation>
        <location evidence="11">Mitochondrion inner membrane</location>
    </subcellularLocation>
</comment>
<proteinExistence type="inferred from homology"/>
<comment type="similarity">
    <text evidence="3 11">Belongs to the protoporphyrinogen/coproporphyrinogen oxidase family. Protoporphyrinogen oxidase subfamily.</text>
</comment>
<evidence type="ECO:0000256" key="11">
    <source>
        <dbReference type="RuleBase" id="RU367069"/>
    </source>
</evidence>
<dbReference type="EMBL" id="JAGPNK010000002">
    <property type="protein sequence ID" value="KAH7326660.1"/>
    <property type="molecule type" value="Genomic_DNA"/>
</dbReference>
<evidence type="ECO:0000256" key="9">
    <source>
        <dbReference type="ARBA" id="ARBA00023244"/>
    </source>
</evidence>
<dbReference type="PANTHER" id="PTHR42923:SF3">
    <property type="entry name" value="PROTOPORPHYRINOGEN OXIDASE"/>
    <property type="match status" value="1"/>
</dbReference>
<keyword evidence="8 11" id="KW-0350">Heme biosynthesis</keyword>
<dbReference type="EC" id="1.3.3.4" evidence="4 11"/>
<dbReference type="InterPro" id="IPR050464">
    <property type="entry name" value="Zeta_carotene_desat/Oxidored"/>
</dbReference>
<comment type="pathway">
    <text evidence="2 11">Porphyrin-containing compound metabolism; protoporphyrin-IX biosynthesis; protoporphyrin-IX from protoporphyrinogen-IX: step 1/1.</text>
</comment>
<comment type="catalytic activity">
    <reaction evidence="10 11">
        <text>protoporphyrinogen IX + 3 O2 = protoporphyrin IX + 3 H2O2</text>
        <dbReference type="Rhea" id="RHEA:25576"/>
        <dbReference type="ChEBI" id="CHEBI:15379"/>
        <dbReference type="ChEBI" id="CHEBI:16240"/>
        <dbReference type="ChEBI" id="CHEBI:57306"/>
        <dbReference type="ChEBI" id="CHEBI:57307"/>
        <dbReference type="EC" id="1.3.3.4"/>
    </reaction>
</comment>
<dbReference type="GO" id="GO:0005743">
    <property type="term" value="C:mitochondrial inner membrane"/>
    <property type="evidence" value="ECO:0007669"/>
    <property type="project" value="UniProtKB-SubCell"/>
</dbReference>
<organism evidence="13 14">
    <name type="scientific">Stachybotrys elegans</name>
    <dbReference type="NCBI Taxonomy" id="80388"/>
    <lineage>
        <taxon>Eukaryota</taxon>
        <taxon>Fungi</taxon>
        <taxon>Dikarya</taxon>
        <taxon>Ascomycota</taxon>
        <taxon>Pezizomycotina</taxon>
        <taxon>Sordariomycetes</taxon>
        <taxon>Hypocreomycetidae</taxon>
        <taxon>Hypocreales</taxon>
        <taxon>Stachybotryaceae</taxon>
        <taxon>Stachybotrys</taxon>
    </lineage>
</organism>
<sequence length="624" mass="68600">MRGRGPRDVPMRLLSPSRCLAAPLRASAGRHSVLPSLRPRRHLHAHSRLLQRHIVIPSSDFEGTGPRIRDGNIAVIGGGLAGLTTAYYLAKLMPRSTKITIYESGDRLGGWVRTEKFDVDVAGKKGKVRFERGPRTMSTQKASSHRVDNYVLYELVRLRQPQSPDPAADLGLPLEHPRDAARFLYYPDRLLPVPGPPPLPISTGGLLAFILSTLKQVFSSDMLRSMAAYMANLKLHQSHPLFQPKSPPPPDMSIEQWVGQFSSSPQAINAISALMHGIYGGDVSKLSARSALASQWYDYWFSRDMEPNTLIMASSQAPIVTLPYADPVARALMPAHRGTLITFGHYGMQALPGALEHALRSQPNVTIKLNQKVDRIARLKDAEHLHIGVNGNRQPETYDKVIACVPGELLAKLVGPQKVPTLASMHSTSIMLVNLWYPYENIKPRGIGYLIPRDLPEGQNPEHALGVFFDSDVIPNAPDEPTGTKLAVLMGGHYYDRPGVTPPSQEEAIAQAKLVLERHLDIPKDMPCFAVARLAKGCIPQHLVGHHQALETAASDIEKHFGGTLSVVSGTYDAIGIMGALSAGRNMAHALALNRDLWGWTGIWPSEKHQYVVYHPSEPRGRRA</sequence>
<evidence type="ECO:0000259" key="12">
    <source>
        <dbReference type="Pfam" id="PF01593"/>
    </source>
</evidence>
<dbReference type="OrthoDB" id="438553at2759"/>
<evidence type="ECO:0000256" key="10">
    <source>
        <dbReference type="ARBA" id="ARBA00047554"/>
    </source>
</evidence>
<dbReference type="AlphaFoldDB" id="A0A8K0T3Y3"/>
<protein>
    <recommendedName>
        <fullName evidence="4 11">Protoporphyrinogen oxidase</fullName>
        <ecNumber evidence="4 11">1.3.3.4</ecNumber>
    </recommendedName>
</protein>
<dbReference type="GO" id="GO:0004729">
    <property type="term" value="F:oxygen-dependent protoporphyrinogen oxidase activity"/>
    <property type="evidence" value="ECO:0007669"/>
    <property type="project" value="UniProtKB-UniRule"/>
</dbReference>
<evidence type="ECO:0000256" key="8">
    <source>
        <dbReference type="ARBA" id="ARBA00023133"/>
    </source>
</evidence>
<dbReference type="InterPro" id="IPR002937">
    <property type="entry name" value="Amino_oxidase"/>
</dbReference>
<dbReference type="InterPro" id="IPR036188">
    <property type="entry name" value="FAD/NAD-bd_sf"/>
</dbReference>
<evidence type="ECO:0000256" key="3">
    <source>
        <dbReference type="ARBA" id="ARBA00010551"/>
    </source>
</evidence>
<keyword evidence="6 11" id="KW-0274">FAD</keyword>
<dbReference type="SUPFAM" id="SSF54373">
    <property type="entry name" value="FAD-linked reductases, C-terminal domain"/>
    <property type="match status" value="1"/>
</dbReference>
<dbReference type="Gene3D" id="3.50.50.60">
    <property type="entry name" value="FAD/NAD(P)-binding domain"/>
    <property type="match status" value="1"/>
</dbReference>
<evidence type="ECO:0000256" key="2">
    <source>
        <dbReference type="ARBA" id="ARBA00005073"/>
    </source>
</evidence>
<dbReference type="NCBIfam" id="TIGR00562">
    <property type="entry name" value="proto_IX_ox"/>
    <property type="match status" value="1"/>
</dbReference>
<evidence type="ECO:0000313" key="13">
    <source>
        <dbReference type="EMBL" id="KAH7326660.1"/>
    </source>
</evidence>
<gene>
    <name evidence="13" type="ORF">B0I35DRAFT_475287</name>
</gene>
<comment type="function">
    <text evidence="1 11">Catalyzes the 6-electron oxidation of protoporphyrinogen-IX to form protoporphyrin-IX.</text>
</comment>
<comment type="cofactor">
    <cofactor evidence="11">
        <name>FAD</name>
        <dbReference type="ChEBI" id="CHEBI:57692"/>
    </cofactor>
    <text evidence="11">Binds 1 FAD per subunit.</text>
</comment>
<keyword evidence="5 11" id="KW-0285">Flavoprotein</keyword>
<evidence type="ECO:0000256" key="1">
    <source>
        <dbReference type="ARBA" id="ARBA00002600"/>
    </source>
</evidence>
<evidence type="ECO:0000256" key="4">
    <source>
        <dbReference type="ARBA" id="ARBA00012867"/>
    </source>
</evidence>
<dbReference type="SUPFAM" id="SSF51905">
    <property type="entry name" value="FAD/NAD(P)-binding domain"/>
    <property type="match status" value="1"/>
</dbReference>
<comment type="caution">
    <text evidence="13">The sequence shown here is derived from an EMBL/GenBank/DDBJ whole genome shotgun (WGS) entry which is preliminary data.</text>
</comment>
<keyword evidence="7 11" id="KW-0560">Oxidoreductase</keyword>
<keyword evidence="14" id="KW-1185">Reference proteome</keyword>